<evidence type="ECO:0000259" key="2">
    <source>
        <dbReference type="PROSITE" id="PS50190"/>
    </source>
</evidence>
<dbReference type="InterPro" id="IPR056604">
    <property type="entry name" value="GBF1-like_TPR"/>
</dbReference>
<feature type="compositionally biased region" description="Basic and acidic residues" evidence="1">
    <location>
        <begin position="1653"/>
        <end position="1662"/>
    </location>
</feature>
<feature type="region of interest" description="Disordered" evidence="1">
    <location>
        <begin position="249"/>
        <end position="277"/>
    </location>
</feature>
<dbReference type="Gene3D" id="1.10.220.20">
    <property type="match status" value="1"/>
</dbReference>
<sequence length="2205" mass="243379">MAPSNALSIVQSEISLLSTALKCNARISFRGYQEEMKSPVYKNFVQLRSILNSVSSLNEVEPLVYLTPFLEVIRAEDVTGPITGLALTAVDKFLSYGLLEVPSTDSAEWFATHGPRSFRSVSMAVEAIADFGTQARFVGTDRSSDEVVLMKVLHLLRTLLLVPAGAFVSDRAVREILQSCFRICFESKLSELLRRTAELCLASIVQLFFSRLPSILWSSQKQWVVTTNEHSEPSQVADHAVVPTHQNVDTVPDKSSESLDVPPKCDQTNTSNTSDIGVATANEPVNPSVEEQKLLRPDVHQAEPTYSTVDHITTRGTHVQDDFIREDWKLLKKNSNTCSSEGSFGRPNKPELVIQKVGQCIWELIVRRGLKRYVDHQHIADGVTGWRTDACSGGGWTDAAFMLRIGAMDVVGFSGTEELDDSDVWKQKKLDRGADVGKKLGRRVRGGRHRGPPTIADIEVVENPNSCDTLEVHTEEATQETCEAIAQNDMEKHHRTSVTMGNPAALPRFKENGNHLAPRKSKCFPILVGLTACFRFRFPTILDTKGLRESLRKRLNPSTVFFSCSAAEVGNPTPQPYGLPAVYDLLHYLISLLSPDHNSDAIISVALGLIAIALETGADAIASSPSLLRLVQGDLTKNLLLLLYSDRVWLFAATLRVCFMLFESMRKHLKLQLEVYLQRLIAISSPDNESTGYERREVALDSVVRIFLVPGMATELYVNYDCDPYCSNLFEDITKMLAKNAYPVERLMSTHFLALDALLAVLSTIGTNCTSPDSGRRACSPQLGESENLEPAKPSFEQESASFRDHPAGGVKVRLNRHPTDPSLLPSREKLNAAKATKKILILGSDQFNISPKAGIAFLQKNGLLRTPLDPDELAHFLRENPRLDKRMIGEYLSDRKNSDVLAAYVRQFNFAGVQIDEALRAYLEAFRLPGEAPLIQRLVEHFAEHWFVANNAPFVDVDSAFTLAYAILMLNTDQHNPNSKKQNVPMTLTDFKKNLSGMNGTGDFAPKLLEEIFTNIQKNEIVMPSEQLGLVRENYLWKCLLRRAATSQANFVHVQTGTLDADLFDLIWGPTVSALSFIFDKTIDPAVQNKVVHGFIRCAAIAAHHGMSDVLDNLPPTGLPVYIGRNAKGRLALRLVFALTSSHADILRYGWHSLLDCLLQLFRAGLLPDELTESEDFLAPSRRVRLTTKGCIPIPDVKTGKLGRNATGTEQSGRELSVLTSFYQYLTSGSGWIGSDREDEPDEPAQTTQQKAHSESSCVDVKHVSNTDFLMDDQLGFGYWMDAPASAQLDEHRAARVALDTVRQCEIVQLVKDSKFLVDASLAELIKALLRAIRGDDCAVVHASNSNLFFEPTASTHCDAEPGISHAHSISTLSKPADANSQSVPGGTEDAIIVPSPPPVEHSLRRSMTLPSSTSYYPAFCATGDTPSEDCRIFCLELLIRILLYNRDRVSNLWPFTQCYLADVLLTAAEPSPLTERVIVGFLRLAICLLRRHEMTCQIFACLHYILLTRGDHLLLDCYQAVAGTATAVDRSKPVAGQYRNQSKNTVGLQIIAGLTHLLRNHATDLPDPASDWQLIFSLIDVCGAGLRAAPLASHRHNSSRQTHYSSMHDIASARVPLSSPHVSRGYTSDSEATDYCTSFPSDSVPAAQPTGEEKQTEKRAVSLSSSTVPQSKRRFDNAAAAWVIVDVEPRQSVELSTAEPAGVRMMHDASVHSPTALPHSVKTHHLVPSHLLGLHITIGSRDPVTMKQAADCLDFLIRDPTFITPDNFEYCVRTLRVFVEACLRRSSSLTLERASPVIAPNHTPKRPNRSGFGRKTTGFMAGLRSTGSESGSDSDEDGKERRNRNAELAKEVFLSPTTGVIAIQLLDLIHLLLTRVSSIYTEWTRSPLPETMGTEDAPKTAEACDEQQPEVDTEFLWSNCWRPLLQAIGRLCCDCRKDVRTDALAYLQRAILSPILQSLSGKQWEDCFDKVIFPLLSGFLESIALDEAVAAQADSSNTTGRNSARSSSSVHFNTVEFVDPRMRAIPLLTKVFLQHLRPLHDLANFHSLWSRILSYMEQYMQASSSDSLTDAVRESLKNVLLVMYTGTYDTPPILFRDTNQGSQATLWNLTEKHLSSFLPSLLDQLFPPPAPSPPETSKTDPAVCVTFPDGNAAATSPLSDVVESPHSPESAGRDEPVSVPPSAIPTPSHPIGRYPMDSPVQDL</sequence>
<dbReference type="PROSITE" id="PS50190">
    <property type="entry name" value="SEC7"/>
    <property type="match status" value="1"/>
</dbReference>
<feature type="region of interest" description="Disordered" evidence="1">
    <location>
        <begin position="1800"/>
        <end position="1844"/>
    </location>
</feature>
<dbReference type="Pfam" id="PF12783">
    <property type="entry name" value="Sec7-like_HUS"/>
    <property type="match status" value="1"/>
</dbReference>
<dbReference type="GO" id="GO:0032012">
    <property type="term" value="P:regulation of ARF protein signal transduction"/>
    <property type="evidence" value="ECO:0007669"/>
    <property type="project" value="InterPro"/>
</dbReference>
<name>A0A1S8X3C7_OPIVI</name>
<evidence type="ECO:0000256" key="1">
    <source>
        <dbReference type="SAM" id="MobiDB-lite"/>
    </source>
</evidence>
<proteinExistence type="predicted"/>
<accession>A0A1S8X3C7</accession>
<feature type="compositionally biased region" description="Polar residues" evidence="1">
    <location>
        <begin position="266"/>
        <end position="275"/>
    </location>
</feature>
<feature type="region of interest" description="Disordered" evidence="1">
    <location>
        <begin position="1639"/>
        <end position="1671"/>
    </location>
</feature>
<feature type="domain" description="SEC7" evidence="2">
    <location>
        <begin position="830"/>
        <end position="1020"/>
    </location>
</feature>
<dbReference type="InterPro" id="IPR000904">
    <property type="entry name" value="Sec7_dom"/>
</dbReference>
<keyword evidence="4" id="KW-1185">Reference proteome</keyword>
<evidence type="ECO:0000313" key="4">
    <source>
        <dbReference type="Proteomes" id="UP000243686"/>
    </source>
</evidence>
<dbReference type="EMBL" id="KV892231">
    <property type="protein sequence ID" value="OON21198.1"/>
    <property type="molecule type" value="Genomic_DNA"/>
</dbReference>
<dbReference type="CDD" id="cd00171">
    <property type="entry name" value="Sec7"/>
    <property type="match status" value="1"/>
</dbReference>
<feature type="region of interest" description="Disordered" evidence="1">
    <location>
        <begin position="1233"/>
        <end position="1256"/>
    </location>
</feature>
<dbReference type="InterPro" id="IPR035999">
    <property type="entry name" value="Sec7_dom_sf"/>
</dbReference>
<dbReference type="GO" id="GO:0012505">
    <property type="term" value="C:endomembrane system"/>
    <property type="evidence" value="ECO:0007669"/>
    <property type="project" value="UniProtKB-ARBA"/>
</dbReference>
<dbReference type="SMART" id="SM00222">
    <property type="entry name" value="Sec7"/>
    <property type="match status" value="1"/>
</dbReference>
<feature type="region of interest" description="Disordered" evidence="1">
    <location>
        <begin position="2127"/>
        <end position="2205"/>
    </location>
</feature>
<dbReference type="InterPro" id="IPR016024">
    <property type="entry name" value="ARM-type_fold"/>
</dbReference>
<evidence type="ECO:0000313" key="3">
    <source>
        <dbReference type="EMBL" id="OON21198.1"/>
    </source>
</evidence>
<dbReference type="Pfam" id="PF23325">
    <property type="entry name" value="TPR_28"/>
    <property type="match status" value="2"/>
</dbReference>
<dbReference type="GO" id="GO:0005737">
    <property type="term" value="C:cytoplasm"/>
    <property type="evidence" value="ECO:0007669"/>
    <property type="project" value="UniProtKB-ARBA"/>
</dbReference>
<feature type="region of interest" description="Disordered" evidence="1">
    <location>
        <begin position="772"/>
        <end position="803"/>
    </location>
</feature>
<dbReference type="PANTHER" id="PTHR10663">
    <property type="entry name" value="GUANYL-NUCLEOTIDE EXCHANGE FACTOR"/>
    <property type="match status" value="1"/>
</dbReference>
<dbReference type="InterPro" id="IPR023394">
    <property type="entry name" value="Sec7_C_sf"/>
</dbReference>
<feature type="compositionally biased region" description="Pro residues" evidence="1">
    <location>
        <begin position="2180"/>
        <end position="2190"/>
    </location>
</feature>
<dbReference type="InterPro" id="IPR032691">
    <property type="entry name" value="Mon2/Sec7/BIG1-like_HUS"/>
</dbReference>
<protein>
    <submittedName>
        <fullName evidence="3">Sec7 domain protein</fullName>
    </submittedName>
</protein>
<feature type="compositionally biased region" description="Polar residues" evidence="1">
    <location>
        <begin position="1246"/>
        <end position="1256"/>
    </location>
</feature>
<gene>
    <name evidence="3" type="ORF">X801_02908</name>
</gene>
<dbReference type="Pfam" id="PF01369">
    <property type="entry name" value="Sec7"/>
    <property type="match status" value="1"/>
</dbReference>
<dbReference type="SUPFAM" id="SSF48371">
    <property type="entry name" value="ARM repeat"/>
    <property type="match status" value="1"/>
</dbReference>
<organism evidence="3 4">
    <name type="scientific">Opisthorchis viverrini</name>
    <name type="common">Southeast Asian liver fluke</name>
    <dbReference type="NCBI Taxonomy" id="6198"/>
    <lineage>
        <taxon>Eukaryota</taxon>
        <taxon>Metazoa</taxon>
        <taxon>Spiralia</taxon>
        <taxon>Lophotrochozoa</taxon>
        <taxon>Platyhelminthes</taxon>
        <taxon>Trematoda</taxon>
        <taxon>Digenea</taxon>
        <taxon>Opisthorchiida</taxon>
        <taxon>Opisthorchiata</taxon>
        <taxon>Opisthorchiidae</taxon>
        <taxon>Opisthorchis</taxon>
    </lineage>
</organism>
<dbReference type="SUPFAM" id="SSF48425">
    <property type="entry name" value="Sec7 domain"/>
    <property type="match status" value="1"/>
</dbReference>
<reference evidence="3 4" key="1">
    <citation type="submission" date="2015-03" db="EMBL/GenBank/DDBJ databases">
        <title>Draft genome of the nematode, Opisthorchis viverrini.</title>
        <authorList>
            <person name="Mitreva M."/>
        </authorList>
    </citation>
    <scope>NUCLEOTIDE SEQUENCE [LARGE SCALE GENOMIC DNA]</scope>
    <source>
        <strain evidence="3">Khon Kaen</strain>
    </source>
</reference>
<dbReference type="GO" id="GO:0005085">
    <property type="term" value="F:guanyl-nucleotide exchange factor activity"/>
    <property type="evidence" value="ECO:0007669"/>
    <property type="project" value="InterPro"/>
</dbReference>
<dbReference type="GO" id="GO:0016192">
    <property type="term" value="P:vesicle-mediated transport"/>
    <property type="evidence" value="ECO:0007669"/>
    <property type="project" value="UniProtKB-ARBA"/>
</dbReference>
<dbReference type="Gene3D" id="1.10.1000.11">
    <property type="entry name" value="Arf Nucleotide-binding Site Opener,domain 2"/>
    <property type="match status" value="1"/>
</dbReference>
<dbReference type="PANTHER" id="PTHR10663:SF388">
    <property type="entry name" value="GOLGI-SPECIFIC BREFELDIN A-RESISTANCE GUANINE NUCLEOTIDE EXCHANGE FACTOR 1"/>
    <property type="match status" value="1"/>
</dbReference>
<dbReference type="Proteomes" id="UP000243686">
    <property type="component" value="Unassembled WGS sequence"/>
</dbReference>